<dbReference type="InterPro" id="IPR016166">
    <property type="entry name" value="FAD-bd_PCMH"/>
</dbReference>
<dbReference type="Gene3D" id="3.30.465.10">
    <property type="match status" value="1"/>
</dbReference>
<evidence type="ECO:0000256" key="5">
    <source>
        <dbReference type="ARBA" id="ARBA00022827"/>
    </source>
</evidence>
<dbReference type="EMBL" id="MNCJ02000327">
    <property type="protein sequence ID" value="KAF5777317.1"/>
    <property type="molecule type" value="Genomic_DNA"/>
</dbReference>
<keyword evidence="11" id="KW-0560">Oxidoreductase</keyword>
<name>A0A251U9Y3_HELAN</name>
<evidence type="ECO:0000256" key="6">
    <source>
        <dbReference type="ARBA" id="ARBA00023157"/>
    </source>
</evidence>
<evidence type="ECO:0000256" key="7">
    <source>
        <dbReference type="ARBA" id="ARBA00023180"/>
    </source>
</evidence>
<dbReference type="Gene3D" id="3.40.462.20">
    <property type="match status" value="1"/>
</dbReference>
<dbReference type="EMBL" id="CM007896">
    <property type="protein sequence ID" value="OTG20150.1"/>
    <property type="molecule type" value="Genomic_DNA"/>
</dbReference>
<feature type="signal peptide" evidence="9">
    <location>
        <begin position="1"/>
        <end position="20"/>
    </location>
</feature>
<dbReference type="InterPro" id="IPR016167">
    <property type="entry name" value="FAD-bd_PCMH_sub1"/>
</dbReference>
<dbReference type="OrthoDB" id="407275at2759"/>
<dbReference type="InParanoid" id="A0A251U9Y3"/>
<evidence type="ECO:0000256" key="2">
    <source>
        <dbReference type="ARBA" id="ARBA00005466"/>
    </source>
</evidence>
<gene>
    <name evidence="12" type="ORF">HannXRQ_Chr07g0189861</name>
    <name evidence="11" type="ORF">HanXRQr2_Chr12g0534231</name>
</gene>
<feature type="compositionally biased region" description="Polar residues" evidence="8">
    <location>
        <begin position="520"/>
        <end position="536"/>
    </location>
</feature>
<dbReference type="InterPro" id="IPR006094">
    <property type="entry name" value="Oxid_FAD_bind_N"/>
</dbReference>
<reference evidence="12" key="2">
    <citation type="submission" date="2017-02" db="EMBL/GenBank/DDBJ databases">
        <title>Sunflower complete genome.</title>
        <authorList>
            <person name="Langlade N."/>
            <person name="Munos S."/>
        </authorList>
    </citation>
    <scope>NUCLEOTIDE SEQUENCE [LARGE SCALE GENOMIC DNA]</scope>
    <source>
        <tissue evidence="12">Leaves</tissue>
    </source>
</reference>
<keyword evidence="7" id="KW-0325">Glycoprotein</keyword>
<evidence type="ECO:0000313" key="12">
    <source>
        <dbReference type="EMBL" id="OTG20150.1"/>
    </source>
</evidence>
<dbReference type="FunFam" id="3.30.43.10:FF:000004">
    <property type="entry name" value="Berberine bridge enzyme-like 15"/>
    <property type="match status" value="1"/>
</dbReference>
<dbReference type="InterPro" id="IPR012951">
    <property type="entry name" value="BBE"/>
</dbReference>
<dbReference type="SUPFAM" id="SSF56176">
    <property type="entry name" value="FAD-binding/transporter-associated domain-like"/>
    <property type="match status" value="1"/>
</dbReference>
<dbReference type="InterPro" id="IPR016169">
    <property type="entry name" value="FAD-bd_PCMH_sub2"/>
</dbReference>
<organism evidence="12 13">
    <name type="scientific">Helianthus annuus</name>
    <name type="common">Common sunflower</name>
    <dbReference type="NCBI Taxonomy" id="4232"/>
    <lineage>
        <taxon>Eukaryota</taxon>
        <taxon>Viridiplantae</taxon>
        <taxon>Streptophyta</taxon>
        <taxon>Embryophyta</taxon>
        <taxon>Tracheophyta</taxon>
        <taxon>Spermatophyta</taxon>
        <taxon>Magnoliopsida</taxon>
        <taxon>eudicotyledons</taxon>
        <taxon>Gunneridae</taxon>
        <taxon>Pentapetalae</taxon>
        <taxon>asterids</taxon>
        <taxon>campanulids</taxon>
        <taxon>Asterales</taxon>
        <taxon>Asteraceae</taxon>
        <taxon>Asteroideae</taxon>
        <taxon>Heliantheae alliance</taxon>
        <taxon>Heliantheae</taxon>
        <taxon>Helianthus</taxon>
    </lineage>
</organism>
<dbReference type="GO" id="GO:0071949">
    <property type="term" value="F:FAD binding"/>
    <property type="evidence" value="ECO:0007669"/>
    <property type="project" value="InterPro"/>
</dbReference>
<dbReference type="OMA" id="KCAVEYD"/>
<dbReference type="STRING" id="4232.A0A251U9Y3"/>
<evidence type="ECO:0000259" key="10">
    <source>
        <dbReference type="PROSITE" id="PS51387"/>
    </source>
</evidence>
<proteinExistence type="inferred from homology"/>
<keyword evidence="3" id="KW-0285">Flavoprotein</keyword>
<accession>A0A251U9Y3</accession>
<dbReference type="EC" id="1.3.3.8" evidence="11"/>
<keyword evidence="13" id="KW-1185">Reference proteome</keyword>
<dbReference type="Gramene" id="mRNA:HanXRQr2_Chr12g0534231">
    <property type="protein sequence ID" value="mRNA:HanXRQr2_Chr12g0534231"/>
    <property type="gene ID" value="HanXRQr2_Chr12g0534231"/>
</dbReference>
<dbReference type="PANTHER" id="PTHR32448">
    <property type="entry name" value="OS08G0158400 PROTEIN"/>
    <property type="match status" value="1"/>
</dbReference>
<dbReference type="Pfam" id="PF08031">
    <property type="entry name" value="BBE"/>
    <property type="match status" value="1"/>
</dbReference>
<dbReference type="Gene3D" id="3.30.43.10">
    <property type="entry name" value="Uridine Diphospho-n-acetylenolpyruvylglucosamine Reductase, domain 2"/>
    <property type="match status" value="1"/>
</dbReference>
<evidence type="ECO:0000313" key="11">
    <source>
        <dbReference type="EMBL" id="KAF5777317.1"/>
    </source>
</evidence>
<dbReference type="Proteomes" id="UP000215914">
    <property type="component" value="Chromosome 7"/>
</dbReference>
<evidence type="ECO:0000256" key="9">
    <source>
        <dbReference type="SAM" id="SignalP"/>
    </source>
</evidence>
<evidence type="ECO:0000256" key="1">
    <source>
        <dbReference type="ARBA" id="ARBA00001974"/>
    </source>
</evidence>
<dbReference type="InterPro" id="IPR036318">
    <property type="entry name" value="FAD-bd_PCMH-like_sf"/>
</dbReference>
<dbReference type="GO" id="GO:0050328">
    <property type="term" value="F:tetrahydroberberine oxidase activity"/>
    <property type="evidence" value="ECO:0007669"/>
    <property type="project" value="UniProtKB-EC"/>
</dbReference>
<comment type="cofactor">
    <cofactor evidence="1">
        <name>FAD</name>
        <dbReference type="ChEBI" id="CHEBI:57692"/>
    </cofactor>
</comment>
<evidence type="ECO:0000256" key="8">
    <source>
        <dbReference type="SAM" id="MobiDB-lite"/>
    </source>
</evidence>
<sequence length="563" mass="62761">MNPILPLLLTLLLSPFSTLAQTPNSIYQSFLQCLPLNSPESVDELSAVVYSSTVNSTSYTTLLQDYIKNQRFNSSSTPKPLVIVTPATESQVQATVICAKKIGVQIKIRSGGHDYEGISYVSSEPNFIILDMFNFRNIDVNIENETAVVGAGAQLGELYYRIYEKSKVHGFPAGVCPTVGVGGHLSGGGYGTMLRKYGLSVDHVIDFRIVDSNGRVLDRKSGGEDLYWAIRGGGGGSFGVILSYTVTLVPVPVVNTVFRIMKTQAENAAALVSKWQEVMPNIDDDLFIRILLQPVTVNKKKTGRATFIAHYLGDKNKLVELMDKNFPELGLKREDCIEVSWIQSVLYWANFDVNTTKPEILLDRHSDKVNFGKRKSDYVQKPISTSGMTSIFNKLVELGKIGFVFNLYGGRMYEIAADATPFPHRAGNLFKIQYSVNWNDADPVLEANYLNQSRVMYEFMTPFVSKNPRGAFLNYRDLDIGVMSKNSYSEGEVYGEKYFMGNFERLVKIKTAVDPDNFFRNEQSIPTSPGKSSAPSGSYGGDARKTTNIQLLLPWLYLYKIFL</sequence>
<dbReference type="AlphaFoldDB" id="A0A251U9Y3"/>
<comment type="similarity">
    <text evidence="2">Belongs to the oxygen-dependent FAD-linked oxidoreductase family.</text>
</comment>
<keyword evidence="5" id="KW-0274">FAD</keyword>
<protein>
    <submittedName>
        <fullName evidence="12">Putative berberine/berberine-like, FAD-binding, type 2</fullName>
    </submittedName>
    <submittedName>
        <fullName evidence="11">Tetrahydroberberine oxidase</fullName>
        <ecNumber evidence="11">1.3.3.8</ecNumber>
    </submittedName>
</protein>
<feature type="chain" id="PRO_5013213644" evidence="9">
    <location>
        <begin position="21"/>
        <end position="563"/>
    </location>
</feature>
<keyword evidence="4 9" id="KW-0732">Signal</keyword>
<dbReference type="PROSITE" id="PS51387">
    <property type="entry name" value="FAD_PCMH"/>
    <property type="match status" value="1"/>
</dbReference>
<feature type="domain" description="FAD-binding PCMH-type" evidence="10">
    <location>
        <begin position="76"/>
        <end position="251"/>
    </location>
</feature>
<evidence type="ECO:0000256" key="4">
    <source>
        <dbReference type="ARBA" id="ARBA00022729"/>
    </source>
</evidence>
<keyword evidence="6" id="KW-1015">Disulfide bond</keyword>
<dbReference type="Pfam" id="PF01565">
    <property type="entry name" value="FAD_binding_4"/>
    <property type="match status" value="1"/>
</dbReference>
<reference evidence="11 13" key="1">
    <citation type="journal article" date="2017" name="Nature">
        <title>The sunflower genome provides insights into oil metabolism, flowering and Asterid evolution.</title>
        <authorList>
            <person name="Badouin H."/>
            <person name="Gouzy J."/>
            <person name="Grassa C.J."/>
            <person name="Murat F."/>
            <person name="Staton S.E."/>
            <person name="Cottret L."/>
            <person name="Lelandais-Briere C."/>
            <person name="Owens G.L."/>
            <person name="Carrere S."/>
            <person name="Mayjonade B."/>
            <person name="Legrand L."/>
            <person name="Gill N."/>
            <person name="Kane N.C."/>
            <person name="Bowers J.E."/>
            <person name="Hubner S."/>
            <person name="Bellec A."/>
            <person name="Berard A."/>
            <person name="Berges H."/>
            <person name="Blanchet N."/>
            <person name="Boniface M.C."/>
            <person name="Brunel D."/>
            <person name="Catrice O."/>
            <person name="Chaidir N."/>
            <person name="Claudel C."/>
            <person name="Donnadieu C."/>
            <person name="Faraut T."/>
            <person name="Fievet G."/>
            <person name="Helmstetter N."/>
            <person name="King M."/>
            <person name="Knapp S.J."/>
            <person name="Lai Z."/>
            <person name="Le Paslier M.C."/>
            <person name="Lippi Y."/>
            <person name="Lorenzon L."/>
            <person name="Mandel J.R."/>
            <person name="Marage G."/>
            <person name="Marchand G."/>
            <person name="Marquand E."/>
            <person name="Bret-Mestries E."/>
            <person name="Morien E."/>
            <person name="Nambeesan S."/>
            <person name="Nguyen T."/>
            <person name="Pegot-Espagnet P."/>
            <person name="Pouilly N."/>
            <person name="Raftis F."/>
            <person name="Sallet E."/>
            <person name="Schiex T."/>
            <person name="Thomas J."/>
            <person name="Vandecasteele C."/>
            <person name="Vares D."/>
            <person name="Vear F."/>
            <person name="Vautrin S."/>
            <person name="Crespi M."/>
            <person name="Mangin B."/>
            <person name="Burke J.M."/>
            <person name="Salse J."/>
            <person name="Munos S."/>
            <person name="Vincourt P."/>
            <person name="Rieseberg L.H."/>
            <person name="Langlade N.B."/>
        </authorList>
    </citation>
    <scope>NUCLEOTIDE SEQUENCE [LARGE SCALE GENOMIC DNA]</scope>
    <source>
        <strain evidence="13">cv. SF193</strain>
        <tissue evidence="11">Leaves</tissue>
    </source>
</reference>
<evidence type="ECO:0000313" key="13">
    <source>
        <dbReference type="Proteomes" id="UP000215914"/>
    </source>
</evidence>
<dbReference type="FunCoup" id="A0A251U9Y3">
    <property type="interactions" value="126"/>
</dbReference>
<evidence type="ECO:0000256" key="3">
    <source>
        <dbReference type="ARBA" id="ARBA00022630"/>
    </source>
</evidence>
<reference evidence="11" key="3">
    <citation type="submission" date="2020-06" db="EMBL/GenBank/DDBJ databases">
        <title>Helianthus annuus Genome sequencing and assembly Release 2.</title>
        <authorList>
            <person name="Gouzy J."/>
            <person name="Langlade N."/>
            <person name="Munos S."/>
        </authorList>
    </citation>
    <scope>NUCLEOTIDE SEQUENCE</scope>
    <source>
        <tissue evidence="11">Leaves</tissue>
    </source>
</reference>
<feature type="region of interest" description="Disordered" evidence="8">
    <location>
        <begin position="520"/>
        <end position="539"/>
    </location>
</feature>